<name>A0A7J6Q3D5_PEROL</name>
<dbReference type="AlphaFoldDB" id="A0A7J6Q3D5"/>
<sequence length="169" mass="18044">MPCRSYAPLLALMNIKVIVSAALGGLLGPRSHAAERALINPAIGENRVVVYRGSLPPEKADKDLVTLPFGGVSDAGGQFVCTWDEQSDDDGNTLQRAAEARLSAAYSHEPSGWCTGMQGGGEFCPGKSVTVDFLRAEPVGKAELRSDGSVQREYETPGMEVRESCQCDR</sequence>
<feature type="chain" id="PRO_5029476816" evidence="2">
    <location>
        <begin position="22"/>
        <end position="169"/>
    </location>
</feature>
<keyword evidence="2" id="KW-0732">Signal</keyword>
<feature type="signal peptide" evidence="2">
    <location>
        <begin position="1"/>
        <end position="21"/>
    </location>
</feature>
<dbReference type="EMBL" id="JABANO010035748">
    <property type="protein sequence ID" value="KAF4702975.1"/>
    <property type="molecule type" value="Genomic_DNA"/>
</dbReference>
<feature type="non-terminal residue" evidence="3">
    <location>
        <position position="169"/>
    </location>
</feature>
<feature type="region of interest" description="Disordered" evidence="1">
    <location>
        <begin position="144"/>
        <end position="169"/>
    </location>
</feature>
<evidence type="ECO:0000256" key="1">
    <source>
        <dbReference type="SAM" id="MobiDB-lite"/>
    </source>
</evidence>
<protein>
    <submittedName>
        <fullName evidence="3">Uncharacterized protein</fullName>
    </submittedName>
</protein>
<dbReference type="Proteomes" id="UP000553632">
    <property type="component" value="Unassembled WGS sequence"/>
</dbReference>
<comment type="caution">
    <text evidence="3">The sequence shown here is derived from an EMBL/GenBank/DDBJ whole genome shotgun (WGS) entry which is preliminary data.</text>
</comment>
<evidence type="ECO:0000313" key="4">
    <source>
        <dbReference type="Proteomes" id="UP000553632"/>
    </source>
</evidence>
<gene>
    <name evidence="3" type="ORF">FOZ63_030926</name>
</gene>
<organism evidence="3 4">
    <name type="scientific">Perkinsus olseni</name>
    <name type="common">Perkinsus atlanticus</name>
    <dbReference type="NCBI Taxonomy" id="32597"/>
    <lineage>
        <taxon>Eukaryota</taxon>
        <taxon>Sar</taxon>
        <taxon>Alveolata</taxon>
        <taxon>Perkinsozoa</taxon>
        <taxon>Perkinsea</taxon>
        <taxon>Perkinsida</taxon>
        <taxon>Perkinsidae</taxon>
        <taxon>Perkinsus</taxon>
    </lineage>
</organism>
<proteinExistence type="predicted"/>
<evidence type="ECO:0000313" key="3">
    <source>
        <dbReference type="EMBL" id="KAF4702975.1"/>
    </source>
</evidence>
<keyword evidence="4" id="KW-1185">Reference proteome</keyword>
<reference evidence="3 4" key="1">
    <citation type="submission" date="2020-04" db="EMBL/GenBank/DDBJ databases">
        <title>Perkinsus olseni comparative genomics.</title>
        <authorList>
            <person name="Bogema D.R."/>
        </authorList>
    </citation>
    <scope>NUCLEOTIDE SEQUENCE [LARGE SCALE GENOMIC DNA]</scope>
    <source>
        <strain evidence="3 4">ATCC PRA-207</strain>
    </source>
</reference>
<accession>A0A7J6Q3D5</accession>
<evidence type="ECO:0000256" key="2">
    <source>
        <dbReference type="SAM" id="SignalP"/>
    </source>
</evidence>